<dbReference type="EMBL" id="MT144467">
    <property type="protein sequence ID" value="QJA53976.1"/>
    <property type="molecule type" value="Genomic_DNA"/>
</dbReference>
<evidence type="ECO:0000313" key="1">
    <source>
        <dbReference type="EMBL" id="QJA53976.1"/>
    </source>
</evidence>
<protein>
    <submittedName>
        <fullName evidence="1">Uncharacterized protein</fullName>
    </submittedName>
</protein>
<organism evidence="1">
    <name type="scientific">viral metagenome</name>
    <dbReference type="NCBI Taxonomy" id="1070528"/>
    <lineage>
        <taxon>unclassified sequences</taxon>
        <taxon>metagenomes</taxon>
        <taxon>organismal metagenomes</taxon>
    </lineage>
</organism>
<gene>
    <name evidence="1" type="ORF">TM448A04255_0005</name>
</gene>
<sequence>MDIIKRVSQEVNAYAEKKGLSDNLWNEIADKIDHYDKNPNQQTYYQLLKVYSKFCLIKANK</sequence>
<reference evidence="1" key="1">
    <citation type="submission" date="2020-03" db="EMBL/GenBank/DDBJ databases">
        <title>The deep terrestrial virosphere.</title>
        <authorList>
            <person name="Holmfeldt K."/>
            <person name="Nilsson E."/>
            <person name="Simone D."/>
            <person name="Lopez-Fernandez M."/>
            <person name="Wu X."/>
            <person name="de Brujin I."/>
            <person name="Lundin D."/>
            <person name="Andersson A."/>
            <person name="Bertilsson S."/>
            <person name="Dopson M."/>
        </authorList>
    </citation>
    <scope>NUCLEOTIDE SEQUENCE</scope>
    <source>
        <strain evidence="1">TM448A04255</strain>
    </source>
</reference>
<accession>A0A6H2A1A7</accession>
<proteinExistence type="predicted"/>
<name>A0A6H2A1A7_9ZZZZ</name>
<dbReference type="AlphaFoldDB" id="A0A6H2A1A7"/>